<evidence type="ECO:0000313" key="3">
    <source>
        <dbReference type="Proteomes" id="UP001367676"/>
    </source>
</evidence>
<evidence type="ECO:0000313" key="2">
    <source>
        <dbReference type="EMBL" id="KAK7584234.1"/>
    </source>
</evidence>
<feature type="region of interest" description="Disordered" evidence="1">
    <location>
        <begin position="114"/>
        <end position="136"/>
    </location>
</feature>
<dbReference type="AlphaFoldDB" id="A0AAN9THG5"/>
<organism evidence="2 3">
    <name type="scientific">Parthenolecanium corni</name>
    <dbReference type="NCBI Taxonomy" id="536013"/>
    <lineage>
        <taxon>Eukaryota</taxon>
        <taxon>Metazoa</taxon>
        <taxon>Ecdysozoa</taxon>
        <taxon>Arthropoda</taxon>
        <taxon>Hexapoda</taxon>
        <taxon>Insecta</taxon>
        <taxon>Pterygota</taxon>
        <taxon>Neoptera</taxon>
        <taxon>Paraneoptera</taxon>
        <taxon>Hemiptera</taxon>
        <taxon>Sternorrhyncha</taxon>
        <taxon>Coccoidea</taxon>
        <taxon>Coccidae</taxon>
        <taxon>Parthenolecanium</taxon>
    </lineage>
</organism>
<comment type="caution">
    <text evidence="2">The sequence shown here is derived from an EMBL/GenBank/DDBJ whole genome shotgun (WGS) entry which is preliminary data.</text>
</comment>
<sequence length="572" mass="63879">MDKLMSPEVRKHEELRKKLLHLRTALKRNLYPSYNLSTATATATSATSGATADNKKPPYRFFNRRSVNELTVDSTASSLMDLTCQETMPTKAELAQQPDDNDDQHAEDPLQAVAEIARPPPVPRAPRPTAVLGPSRDPVYPKWKDFGILGDFLAKSFFQGDAGNLKHNSADNQPYCYNLCGDETKLDNLVSRMMMLGHRFGRKFLVMLSGHELNQVDDKKTLVDKLKELMVELFERHNASLVIIAKPLPLPEHQEWNKVLLFDTFKAVGRLLQEKPRKNNLYFVCTDGTPRLVMSVGNFQTVACSKSDDQHLTWSTPAIRNASKQLSEKIKQFTSAAQAVRKPFKPNNNAVTAKSSGATSVAEVSSSSQHEYNPVGELNSISVFLEHEREDFLGVALINALDAVASICWSSDEEDDDENAYSSSVSSMIYVGATRAEIFCNDGSANSFVLKDFVERVIRENPTLKIISFPQKPVSYALGKPGKFMRNVDRNTMFPVKLTSTSGATFEFDLIAEMPQTFGHDIMFGRNVYSHLKINFDYNTSTMVFGVPELKDFRVPITIPFPTINEVSGEPA</sequence>
<gene>
    <name evidence="2" type="ORF">V9T40_005197</name>
</gene>
<reference evidence="2 3" key="1">
    <citation type="submission" date="2024-03" db="EMBL/GenBank/DDBJ databases">
        <title>Adaptation during the transition from Ophiocordyceps entomopathogen to insect associate is accompanied by gene loss and intensified selection.</title>
        <authorList>
            <person name="Ward C.M."/>
            <person name="Onetto C.A."/>
            <person name="Borneman A.R."/>
        </authorList>
    </citation>
    <scope>NUCLEOTIDE SEQUENCE [LARGE SCALE GENOMIC DNA]</scope>
    <source>
        <strain evidence="2">AWRI1</strain>
        <tissue evidence="2">Single Adult Female</tissue>
    </source>
</reference>
<protein>
    <submittedName>
        <fullName evidence="2">Uncharacterized protein</fullName>
    </submittedName>
</protein>
<proteinExistence type="predicted"/>
<dbReference type="Proteomes" id="UP001367676">
    <property type="component" value="Unassembled WGS sequence"/>
</dbReference>
<dbReference type="EMBL" id="JBBCAQ010000032">
    <property type="protein sequence ID" value="KAK7584234.1"/>
    <property type="molecule type" value="Genomic_DNA"/>
</dbReference>
<keyword evidence="3" id="KW-1185">Reference proteome</keyword>
<accession>A0AAN9THG5</accession>
<evidence type="ECO:0000256" key="1">
    <source>
        <dbReference type="SAM" id="MobiDB-lite"/>
    </source>
</evidence>
<name>A0AAN9THG5_9HEMI</name>